<gene>
    <name evidence="4" type="ORF">STAS_34335</name>
</gene>
<dbReference type="InterPro" id="IPR008587">
    <property type="entry name" value="FPP_plant"/>
</dbReference>
<evidence type="ECO:0008006" key="6">
    <source>
        <dbReference type="Google" id="ProtNLM"/>
    </source>
</evidence>
<organism evidence="4 5">
    <name type="scientific">Striga asiatica</name>
    <name type="common">Asiatic witchweed</name>
    <name type="synonym">Buchnera asiatica</name>
    <dbReference type="NCBI Taxonomy" id="4170"/>
    <lineage>
        <taxon>Eukaryota</taxon>
        <taxon>Viridiplantae</taxon>
        <taxon>Streptophyta</taxon>
        <taxon>Embryophyta</taxon>
        <taxon>Tracheophyta</taxon>
        <taxon>Spermatophyta</taxon>
        <taxon>Magnoliopsida</taxon>
        <taxon>eudicotyledons</taxon>
        <taxon>Gunneridae</taxon>
        <taxon>Pentapetalae</taxon>
        <taxon>asterids</taxon>
        <taxon>lamiids</taxon>
        <taxon>Lamiales</taxon>
        <taxon>Orobanchaceae</taxon>
        <taxon>Buchnereae</taxon>
        <taxon>Striga</taxon>
    </lineage>
</organism>
<feature type="coiled-coil region" evidence="3">
    <location>
        <begin position="166"/>
        <end position="266"/>
    </location>
</feature>
<dbReference type="Pfam" id="PF05911">
    <property type="entry name" value="FPP"/>
    <property type="match status" value="2"/>
</dbReference>
<feature type="coiled-coil region" evidence="3">
    <location>
        <begin position="348"/>
        <end position="375"/>
    </location>
</feature>
<evidence type="ECO:0000256" key="3">
    <source>
        <dbReference type="SAM" id="Coils"/>
    </source>
</evidence>
<dbReference type="AlphaFoldDB" id="A0A5A7RHH4"/>
<keyword evidence="5" id="KW-1185">Reference proteome</keyword>
<evidence type="ECO:0000256" key="2">
    <source>
        <dbReference type="ARBA" id="ARBA00023054"/>
    </source>
</evidence>
<evidence type="ECO:0000313" key="4">
    <source>
        <dbReference type="EMBL" id="GER56610.1"/>
    </source>
</evidence>
<protein>
    <recommendedName>
        <fullName evidence="6">Filament-like plant protein</fullName>
    </recommendedName>
</protein>
<proteinExistence type="inferred from homology"/>
<dbReference type="PANTHER" id="PTHR31580">
    <property type="entry name" value="FILAMENT-LIKE PLANT PROTEIN 4"/>
    <property type="match status" value="1"/>
</dbReference>
<dbReference type="PANTHER" id="PTHR31580:SF8">
    <property type="entry name" value="FILAMENT-LIKE PROTEIN (DUF869)"/>
    <property type="match status" value="1"/>
</dbReference>
<accession>A0A5A7RHH4</accession>
<name>A0A5A7RHH4_STRAF</name>
<reference evidence="5" key="1">
    <citation type="journal article" date="2019" name="Curr. Biol.">
        <title>Genome Sequence of Striga asiatica Provides Insight into the Evolution of Plant Parasitism.</title>
        <authorList>
            <person name="Yoshida S."/>
            <person name="Kim S."/>
            <person name="Wafula E.K."/>
            <person name="Tanskanen J."/>
            <person name="Kim Y.M."/>
            <person name="Honaas L."/>
            <person name="Yang Z."/>
            <person name="Spallek T."/>
            <person name="Conn C.E."/>
            <person name="Ichihashi Y."/>
            <person name="Cheong K."/>
            <person name="Cui S."/>
            <person name="Der J.P."/>
            <person name="Gundlach H."/>
            <person name="Jiao Y."/>
            <person name="Hori C."/>
            <person name="Ishida J.K."/>
            <person name="Kasahara H."/>
            <person name="Kiba T."/>
            <person name="Kim M.S."/>
            <person name="Koo N."/>
            <person name="Laohavisit A."/>
            <person name="Lee Y.H."/>
            <person name="Lumba S."/>
            <person name="McCourt P."/>
            <person name="Mortimer J.C."/>
            <person name="Mutuku J.M."/>
            <person name="Nomura T."/>
            <person name="Sasaki-Sekimoto Y."/>
            <person name="Seto Y."/>
            <person name="Wang Y."/>
            <person name="Wakatake T."/>
            <person name="Sakakibara H."/>
            <person name="Demura T."/>
            <person name="Yamaguchi S."/>
            <person name="Yoneyama K."/>
            <person name="Manabe R.I."/>
            <person name="Nelson D.C."/>
            <person name="Schulman A.H."/>
            <person name="Timko M.P."/>
            <person name="dePamphilis C.W."/>
            <person name="Choi D."/>
            <person name="Shirasu K."/>
        </authorList>
    </citation>
    <scope>NUCLEOTIDE SEQUENCE [LARGE SCALE GENOMIC DNA]</scope>
    <source>
        <strain evidence="5">cv. UVA1</strain>
    </source>
</reference>
<sequence>MDQKTWLWRKKSSEKLIVANDDEVQSIPNQKELDFENSLKSLNQKLASVLDECSAKDKIIQEHEKLSENATADKLKAQLELDEARKQNTALNEQICHLNSALKDSMDQLNRAREQEFGKARIMLEEKISENSYLTKALLVKEKLIDDLNRAKCRKDAEFDALMTRLDSTEKENAFLRYEFRALESELEARNEEIEYVRRSAEARVKQNSENIKKVKKLEAECQRLRVSRRAGLPARPDNNSLLGRIRDLEDENRALKECLAQKEEEILYHFYAKNLNFSDRVSLASSRSWADKFAEGPENRPECRTIGAYNNNCSEMSLMDDFVEMEEKLAIVTVNDDWIRDVKNIIMKQIEISKRNIEEILEEIRKALESEARLGKKPELSPISGYITWKSPAPSDEDDHDPHHPTVVDQFRKHLGGPGPGTAFELDSVQNLMREMEKMRSVFHNELIESKNEIEDLKIANLDLDTQLTVARSELEDLLRKLSSVEVELDDKSRFCEELEGTCVDLQLQLASVTNIRCSEGNGNQEEDLLQTGMEITKASVKLAECEQTIMKLGQQIKALGPQNENSLLDTKKSTLKQRSTLRDQMICEDSLESDGQQSPKTKEIIISTTANRSAPPVRCHGSTFSFPDGQVAASGYEALVVVPGKRKKLGFLKKLLLRRKKQYYDGKNKNNNVLVW</sequence>
<keyword evidence="2 3" id="KW-0175">Coiled coil</keyword>
<dbReference type="EMBL" id="BKCP01012737">
    <property type="protein sequence ID" value="GER56610.1"/>
    <property type="molecule type" value="Genomic_DNA"/>
</dbReference>
<feature type="coiled-coil region" evidence="3">
    <location>
        <begin position="60"/>
        <end position="94"/>
    </location>
</feature>
<dbReference type="OrthoDB" id="1917992at2759"/>
<comment type="similarity">
    <text evidence="1">Belongs to the FPP family.</text>
</comment>
<evidence type="ECO:0000256" key="1">
    <source>
        <dbReference type="ARBA" id="ARBA00005921"/>
    </source>
</evidence>
<evidence type="ECO:0000313" key="5">
    <source>
        <dbReference type="Proteomes" id="UP000325081"/>
    </source>
</evidence>
<comment type="caution">
    <text evidence="4">The sequence shown here is derived from an EMBL/GenBank/DDBJ whole genome shotgun (WGS) entry which is preliminary data.</text>
</comment>
<dbReference type="Proteomes" id="UP000325081">
    <property type="component" value="Unassembled WGS sequence"/>
</dbReference>